<protein>
    <submittedName>
        <fullName evidence="5">Cupin</fullName>
    </submittedName>
</protein>
<name>A0A2I1PAW3_9MICO</name>
<dbReference type="InterPro" id="IPR039994">
    <property type="entry name" value="NO66-like"/>
</dbReference>
<dbReference type="PANTHER" id="PTHR13096:SF9">
    <property type="entry name" value="BIFUNCTIONAL LYSINE-SPECIFIC DEMETHYLASE AND HISTIDYL-HYDROXYLASE"/>
    <property type="match status" value="1"/>
</dbReference>
<evidence type="ECO:0000256" key="3">
    <source>
        <dbReference type="ARBA" id="ARBA00023004"/>
    </source>
</evidence>
<dbReference type="Pfam" id="PF08007">
    <property type="entry name" value="JmjC_2"/>
    <property type="match status" value="1"/>
</dbReference>
<dbReference type="PROSITE" id="PS51184">
    <property type="entry name" value="JMJC"/>
    <property type="match status" value="1"/>
</dbReference>
<comment type="cofactor">
    <cofactor evidence="1">
        <name>Fe(2+)</name>
        <dbReference type="ChEBI" id="CHEBI:29033"/>
    </cofactor>
</comment>
<dbReference type="EMBL" id="PKIZ01000009">
    <property type="protein sequence ID" value="PKZ41764.1"/>
    <property type="molecule type" value="Genomic_DNA"/>
</dbReference>
<dbReference type="Proteomes" id="UP000234206">
    <property type="component" value="Unassembled WGS sequence"/>
</dbReference>
<keyword evidence="3" id="KW-0408">Iron</keyword>
<evidence type="ECO:0000256" key="2">
    <source>
        <dbReference type="ARBA" id="ARBA00022723"/>
    </source>
</evidence>
<comment type="caution">
    <text evidence="5">The sequence shown here is derived from an EMBL/GenBank/DDBJ whole genome shotgun (WGS) entry which is preliminary data.</text>
</comment>
<dbReference type="SUPFAM" id="SSF51197">
    <property type="entry name" value="Clavaminate synthase-like"/>
    <property type="match status" value="1"/>
</dbReference>
<reference evidence="5 6" key="1">
    <citation type="submission" date="2017-12" db="EMBL/GenBank/DDBJ databases">
        <title>Phylogenetic diversity of female urinary microbiome.</title>
        <authorList>
            <person name="Thomas-White K."/>
            <person name="Wolfe A.J."/>
        </authorList>
    </citation>
    <scope>NUCLEOTIDE SEQUENCE [LARGE SCALE GENOMIC DNA]</scope>
    <source>
        <strain evidence="5 6">UMB1298</strain>
    </source>
</reference>
<evidence type="ECO:0000313" key="5">
    <source>
        <dbReference type="EMBL" id="PKZ41764.1"/>
    </source>
</evidence>
<dbReference type="GO" id="GO:0051864">
    <property type="term" value="F:histone H3K36 demethylase activity"/>
    <property type="evidence" value="ECO:0007669"/>
    <property type="project" value="TreeGrafter"/>
</dbReference>
<dbReference type="GO" id="GO:0046872">
    <property type="term" value="F:metal ion binding"/>
    <property type="evidence" value="ECO:0007669"/>
    <property type="project" value="UniProtKB-KW"/>
</dbReference>
<gene>
    <name evidence="5" type="ORF">CYJ76_05790</name>
</gene>
<sequence>MSTPPAGTAPASQDRPALRRLLHTDPTDFAGRSWGTHPLHVTAAERGGDDFADLFSLEAVDELLTHRALRTPFLRMAKEGQTLPESRFTRGGGTGAGASDQVDEDRVRSLFAGGSTIVLQGLHRTWPPIAEFARRLGEDLRHPVQVNAYVTPSQNQGFSAHYDVHDVFVLQVHGTKHWTLHEPVIEHPLRDQPWDTVREQVAHRTAHEDPVVDTVLEPGDVLYLPRGTIHAAAALGGISAHLTIGVHTWTPDHIAGAALEAARARLRQEPALRANLPLGARPDDAAVVGPTLEQLRGALHEAIDSLDAAALARAFRTQVRATRRPDPAPPLAQLAAAEGLGTASTVALRGGLELGDDPARPDRLHTRLGWFDLDEDARAVVTALQDGPHRTDALPAPLTVVQDLVRRGLVEVQP</sequence>
<proteinExistence type="predicted"/>
<evidence type="ECO:0000259" key="4">
    <source>
        <dbReference type="PROSITE" id="PS51184"/>
    </source>
</evidence>
<dbReference type="Gene3D" id="2.60.120.650">
    <property type="entry name" value="Cupin"/>
    <property type="match status" value="1"/>
</dbReference>
<dbReference type="OrthoDB" id="9764016at2"/>
<dbReference type="AlphaFoldDB" id="A0A2I1PAW3"/>
<dbReference type="GO" id="GO:0032453">
    <property type="term" value="F:histone H3K4 demethylase activity"/>
    <property type="evidence" value="ECO:0007669"/>
    <property type="project" value="TreeGrafter"/>
</dbReference>
<keyword evidence="2" id="KW-0479">Metal-binding</keyword>
<keyword evidence="6" id="KW-1185">Reference proteome</keyword>
<feature type="domain" description="JmjC" evidence="4">
    <location>
        <begin position="115"/>
        <end position="265"/>
    </location>
</feature>
<evidence type="ECO:0000313" key="6">
    <source>
        <dbReference type="Proteomes" id="UP000234206"/>
    </source>
</evidence>
<dbReference type="RefSeq" id="WP_101849507.1">
    <property type="nucleotide sequence ID" value="NZ_PKIZ01000009.1"/>
</dbReference>
<dbReference type="SMART" id="SM00558">
    <property type="entry name" value="JmjC"/>
    <property type="match status" value="1"/>
</dbReference>
<evidence type="ECO:0000256" key="1">
    <source>
        <dbReference type="ARBA" id="ARBA00001954"/>
    </source>
</evidence>
<dbReference type="PANTHER" id="PTHR13096">
    <property type="entry name" value="MINA53 MYC INDUCED NUCLEAR ANTIGEN"/>
    <property type="match status" value="1"/>
</dbReference>
<dbReference type="InterPro" id="IPR003347">
    <property type="entry name" value="JmjC_dom"/>
</dbReference>
<accession>A0A2I1PAW3</accession>
<organism evidence="5 6">
    <name type="scientific">Kytococcus schroeteri</name>
    <dbReference type="NCBI Taxonomy" id="138300"/>
    <lineage>
        <taxon>Bacteria</taxon>
        <taxon>Bacillati</taxon>
        <taxon>Actinomycetota</taxon>
        <taxon>Actinomycetes</taxon>
        <taxon>Micrococcales</taxon>
        <taxon>Kytococcaceae</taxon>
        <taxon>Kytococcus</taxon>
    </lineage>
</organism>